<evidence type="ECO:0000259" key="2">
    <source>
        <dbReference type="Pfam" id="PF24764"/>
    </source>
</evidence>
<dbReference type="GeneTree" id="ENSGT00940000164996"/>
<keyword evidence="1" id="KW-0472">Membrane</keyword>
<dbReference type="STRING" id="144197.ENSSPAP00000010577"/>
<feature type="transmembrane region" description="Helical" evidence="1">
    <location>
        <begin position="218"/>
        <end position="238"/>
    </location>
</feature>
<dbReference type="AlphaFoldDB" id="A0A3B5AAB7"/>
<name>A0A3B5AAB7_9TELE</name>
<protein>
    <recommendedName>
        <fullName evidence="2">Integrase core domain-containing protein</fullName>
    </recommendedName>
</protein>
<keyword evidence="1" id="KW-1133">Transmembrane helix</keyword>
<reference evidence="3" key="1">
    <citation type="submission" date="2023-09" db="UniProtKB">
        <authorList>
            <consortium name="Ensembl"/>
        </authorList>
    </citation>
    <scope>IDENTIFICATION</scope>
</reference>
<sequence>MTDSSGLRGAAHSGEASQVKSATCISNIYFVFRIRDVLNQPHLNLDYLQYIVDQEALILAAASSTLKIPAEIVECLLSLQSKIHAVVSQDSSCASIRAGGRGRPKLIFSEEFLSRLIDVPLSVSCIANLLGVSQSTIFQRMHELGLSTRAAYSRLTDSELDDAVQSIKSRITNAGYRMVKGCLQADGHRVQWDRIKESMHRVNLGCIARRTYSVQGPCLMLISITFFFFISLKIIYLMCLENYGIENVSLAETMFTVKGAGRESFIAGQSVLERLWRDFFTVVRNMACCIWQMLFICFSAHYVLVPRLAGALHAFTERWDNQPLWFEGGLSPDQLWVLGHMKNEWQFLFSFWCFFILNKHLCLQPSDLYISQGTDWNLAQSQIQNSILGSPGMEFSVFSKGF</sequence>
<dbReference type="InterPro" id="IPR058913">
    <property type="entry name" value="Integrase_dom_put"/>
</dbReference>
<dbReference type="PANTHER" id="PTHR46791:SF11">
    <property type="entry name" value="INTEGRASE CATALYTIC DOMAIN-CONTAINING PROTEIN"/>
    <property type="match status" value="1"/>
</dbReference>
<proteinExistence type="predicted"/>
<keyword evidence="1" id="KW-0812">Transmembrane</keyword>
<evidence type="ECO:0000313" key="3">
    <source>
        <dbReference type="Ensembl" id="ENSSPAP00000010577.1"/>
    </source>
</evidence>
<accession>A0A3B5AAB7</accession>
<dbReference type="Ensembl" id="ENSSPAT00000010758.1">
    <property type="protein sequence ID" value="ENSSPAP00000010577.1"/>
    <property type="gene ID" value="ENSSPAG00000008038.1"/>
</dbReference>
<evidence type="ECO:0000256" key="1">
    <source>
        <dbReference type="SAM" id="Phobius"/>
    </source>
</evidence>
<organism evidence="3">
    <name type="scientific">Stegastes partitus</name>
    <name type="common">bicolor damselfish</name>
    <dbReference type="NCBI Taxonomy" id="144197"/>
    <lineage>
        <taxon>Eukaryota</taxon>
        <taxon>Metazoa</taxon>
        <taxon>Chordata</taxon>
        <taxon>Craniata</taxon>
        <taxon>Vertebrata</taxon>
        <taxon>Euteleostomi</taxon>
        <taxon>Actinopterygii</taxon>
        <taxon>Neopterygii</taxon>
        <taxon>Teleostei</taxon>
        <taxon>Neoteleostei</taxon>
        <taxon>Acanthomorphata</taxon>
        <taxon>Ovalentaria</taxon>
        <taxon>Pomacentridae</taxon>
        <taxon>Stegastes</taxon>
    </lineage>
</organism>
<dbReference type="Pfam" id="PF24764">
    <property type="entry name" value="rva_4"/>
    <property type="match status" value="1"/>
</dbReference>
<dbReference type="PANTHER" id="PTHR46791">
    <property type="entry name" value="EXPRESSED PROTEIN"/>
    <property type="match status" value="1"/>
</dbReference>
<feature type="transmembrane region" description="Helical" evidence="1">
    <location>
        <begin position="282"/>
        <end position="305"/>
    </location>
</feature>
<feature type="domain" description="Integrase core" evidence="2">
    <location>
        <begin position="243"/>
        <end position="344"/>
    </location>
</feature>